<keyword evidence="4" id="KW-1185">Reference proteome</keyword>
<feature type="transmembrane region" description="Helical" evidence="2">
    <location>
        <begin position="93"/>
        <end position="111"/>
    </location>
</feature>
<keyword evidence="2" id="KW-1133">Transmembrane helix</keyword>
<reference evidence="3 4" key="1">
    <citation type="journal article" date="2024" name="Nat. Commun.">
        <title>Phylogenomics reveals the evolutionary origins of lichenization in chlorophyte algae.</title>
        <authorList>
            <person name="Puginier C."/>
            <person name="Libourel C."/>
            <person name="Otte J."/>
            <person name="Skaloud P."/>
            <person name="Haon M."/>
            <person name="Grisel S."/>
            <person name="Petersen M."/>
            <person name="Berrin J.G."/>
            <person name="Delaux P.M."/>
            <person name="Dal Grande F."/>
            <person name="Keller J."/>
        </authorList>
    </citation>
    <scope>NUCLEOTIDE SEQUENCE [LARGE SCALE GENOMIC DNA]</scope>
    <source>
        <strain evidence="3 4">SAG 2523</strain>
    </source>
</reference>
<dbReference type="Proteomes" id="UP001485043">
    <property type="component" value="Unassembled WGS sequence"/>
</dbReference>
<evidence type="ECO:0008006" key="5">
    <source>
        <dbReference type="Google" id="ProtNLM"/>
    </source>
</evidence>
<feature type="transmembrane region" description="Helical" evidence="2">
    <location>
        <begin position="59"/>
        <end position="81"/>
    </location>
</feature>
<sequence>MHVRPLQGASGAQSFSARVPRLSRPWSCRRPLTAQAAQSGDPERRSVALPGNPWAPARWFALAGFMKIVAIAQASSYAAPFFVKGGIIGHRSLLTTVPFALGLVLTGKWLIDTKLYTRKLVILAVTAVCIAGIALSSRLSKSGPRALRANMPLLPEAGEMQAQSADDRTPDLQRPQGRRPLSTLQPRPFAGQAASQTSAEARPE</sequence>
<evidence type="ECO:0000313" key="3">
    <source>
        <dbReference type="EMBL" id="KAK9855770.1"/>
    </source>
</evidence>
<dbReference type="AlphaFoldDB" id="A0AAW1STW5"/>
<evidence type="ECO:0000313" key="4">
    <source>
        <dbReference type="Proteomes" id="UP001485043"/>
    </source>
</evidence>
<evidence type="ECO:0000256" key="2">
    <source>
        <dbReference type="SAM" id="Phobius"/>
    </source>
</evidence>
<organism evidence="3 4">
    <name type="scientific">Apatococcus fuscideae</name>
    <dbReference type="NCBI Taxonomy" id="2026836"/>
    <lineage>
        <taxon>Eukaryota</taxon>
        <taxon>Viridiplantae</taxon>
        <taxon>Chlorophyta</taxon>
        <taxon>core chlorophytes</taxon>
        <taxon>Trebouxiophyceae</taxon>
        <taxon>Chlorellales</taxon>
        <taxon>Chlorellaceae</taxon>
        <taxon>Apatococcus</taxon>
    </lineage>
</organism>
<keyword evidence="2" id="KW-0472">Membrane</keyword>
<feature type="compositionally biased region" description="Polar residues" evidence="1">
    <location>
        <begin position="193"/>
        <end position="204"/>
    </location>
</feature>
<dbReference type="EMBL" id="JALJOV010001045">
    <property type="protein sequence ID" value="KAK9855770.1"/>
    <property type="molecule type" value="Genomic_DNA"/>
</dbReference>
<comment type="caution">
    <text evidence="3">The sequence shown here is derived from an EMBL/GenBank/DDBJ whole genome shotgun (WGS) entry which is preliminary data.</text>
</comment>
<proteinExistence type="predicted"/>
<name>A0AAW1STW5_9CHLO</name>
<feature type="region of interest" description="Disordered" evidence="1">
    <location>
        <begin position="158"/>
        <end position="204"/>
    </location>
</feature>
<gene>
    <name evidence="3" type="ORF">WJX84_008103</name>
</gene>
<accession>A0AAW1STW5</accession>
<evidence type="ECO:0000256" key="1">
    <source>
        <dbReference type="SAM" id="MobiDB-lite"/>
    </source>
</evidence>
<keyword evidence="2" id="KW-0812">Transmembrane</keyword>
<protein>
    <recommendedName>
        <fullName evidence="5">EamA domain-containing protein</fullName>
    </recommendedName>
</protein>
<feature type="transmembrane region" description="Helical" evidence="2">
    <location>
        <begin position="117"/>
        <end position="135"/>
    </location>
</feature>